<dbReference type="InterPro" id="IPR007942">
    <property type="entry name" value="PLipase-like"/>
</dbReference>
<sequence>MIPLACASVSEEECNKKLLEVGSELLQPPSSKEELLEKHDNLEQLLSMVKQVPPASVRAAIQPAMEALVTDGVLRHPDIDVKVSVASSMSEIIRITAPDQPYNDARLEDFFKLAVLAFGKLSCLEGRCYSKAVSIIEVLAKYQTCVLMLDLQLDALIVQMFQHFLNSIRSDHPDEVFMNIKEIMTMIINESEDIPMQLLNTLVSILISSVKKENQNVSPRSYVLGEKVLQESAAKIYPYFQKAVTDLGISFNNYSEVVELIWREAIKTKATVESAPQELAPHAAHKNDDVVLETVSSLKEPEAAKEAVDPKAAQTSKKRVWKPIFLNKAEEGYGDAWTSTERRSNIRAEVLGSFSNNKEINFPKACKKQRKQRKRRMYLPSQEEGKAADVLAPPTTAPILTAIFAKYGDIAVNCHYKSLASRASLLDLVCDVVKRLKAGDVGSSSIKQMKSFVSTAVEVELDVARLQQYLDEISKEENMEKRLHMDIDILLR</sequence>
<gene>
    <name evidence="8" type="ORF">EJD97_007661</name>
</gene>
<comment type="subcellular location">
    <subcellularLocation>
        <location evidence="1">Nucleus</location>
    </subcellularLocation>
</comment>
<organism evidence="8">
    <name type="scientific">Solanum chilense</name>
    <name type="common">Tomato</name>
    <name type="synonym">Lycopersicon chilense</name>
    <dbReference type="NCBI Taxonomy" id="4083"/>
    <lineage>
        <taxon>Eukaryota</taxon>
        <taxon>Viridiplantae</taxon>
        <taxon>Streptophyta</taxon>
        <taxon>Embryophyta</taxon>
        <taxon>Tracheophyta</taxon>
        <taxon>Spermatophyta</taxon>
        <taxon>Magnoliopsida</taxon>
        <taxon>eudicotyledons</taxon>
        <taxon>Gunneridae</taxon>
        <taxon>Pentapetalae</taxon>
        <taxon>asterids</taxon>
        <taxon>lamiids</taxon>
        <taxon>Solanales</taxon>
        <taxon>Solanaceae</taxon>
        <taxon>Solanoideae</taxon>
        <taxon>Solaneae</taxon>
        <taxon>Solanum</taxon>
        <taxon>Solanum subgen. Lycopersicon</taxon>
    </lineage>
</organism>
<dbReference type="EMBL" id="RXGB01002120">
    <property type="protein sequence ID" value="TMW96271.1"/>
    <property type="molecule type" value="Genomic_DNA"/>
</dbReference>
<accession>A0A6N2BTP2</accession>
<evidence type="ECO:0000256" key="1">
    <source>
        <dbReference type="ARBA" id="ARBA00004123"/>
    </source>
</evidence>
<dbReference type="GO" id="GO:0051301">
    <property type="term" value="P:cell division"/>
    <property type="evidence" value="ECO:0007669"/>
    <property type="project" value="UniProtKB-KW"/>
</dbReference>
<dbReference type="InterPro" id="IPR039776">
    <property type="entry name" value="Pds5"/>
</dbReference>
<dbReference type="GO" id="GO:0007064">
    <property type="term" value="P:mitotic sister chromatid cohesion"/>
    <property type="evidence" value="ECO:0007669"/>
    <property type="project" value="InterPro"/>
</dbReference>
<dbReference type="GO" id="GO:0000785">
    <property type="term" value="C:chromatin"/>
    <property type="evidence" value="ECO:0007669"/>
    <property type="project" value="TreeGrafter"/>
</dbReference>
<name>A0A6N2BTP2_SOLCI</name>
<dbReference type="AlphaFoldDB" id="A0A6N2BTP2"/>
<dbReference type="Pfam" id="PF20168">
    <property type="entry name" value="PDS5"/>
    <property type="match status" value="1"/>
</dbReference>
<evidence type="ECO:0000256" key="2">
    <source>
        <dbReference type="ARBA" id="ARBA00022618"/>
    </source>
</evidence>
<evidence type="ECO:0000256" key="5">
    <source>
        <dbReference type="ARBA" id="ARBA00023204"/>
    </source>
</evidence>
<keyword evidence="7" id="KW-0131">Cell cycle</keyword>
<keyword evidence="4" id="KW-0498">Mitosis</keyword>
<keyword evidence="3" id="KW-0227">DNA damage</keyword>
<evidence type="ECO:0000256" key="3">
    <source>
        <dbReference type="ARBA" id="ARBA00022763"/>
    </source>
</evidence>
<protein>
    <submittedName>
        <fullName evidence="8">Uncharacterized protein</fullName>
    </submittedName>
</protein>
<dbReference type="PANTHER" id="PTHR12663:SF52">
    <property type="entry name" value="TOG DOMAIN-CONTAINING PROTEIN"/>
    <property type="match status" value="1"/>
</dbReference>
<dbReference type="GO" id="GO:0035825">
    <property type="term" value="P:homologous recombination"/>
    <property type="evidence" value="ECO:0007669"/>
    <property type="project" value="UniProtKB-ARBA"/>
</dbReference>
<dbReference type="InterPro" id="IPR016024">
    <property type="entry name" value="ARM-type_fold"/>
</dbReference>
<dbReference type="GO" id="GO:0005634">
    <property type="term" value="C:nucleus"/>
    <property type="evidence" value="ECO:0007669"/>
    <property type="project" value="UniProtKB-SubCell"/>
</dbReference>
<evidence type="ECO:0000256" key="6">
    <source>
        <dbReference type="ARBA" id="ARBA00023242"/>
    </source>
</evidence>
<keyword evidence="5" id="KW-0234">DNA repair</keyword>
<dbReference type="PANTHER" id="PTHR12663">
    <property type="entry name" value="ANDROGEN INDUCED INHIBITOR OF PROLIFERATION AS3 / PDS5-RELATED"/>
    <property type="match status" value="1"/>
</dbReference>
<evidence type="ECO:0000256" key="4">
    <source>
        <dbReference type="ARBA" id="ARBA00022776"/>
    </source>
</evidence>
<comment type="caution">
    <text evidence="8">The sequence shown here is derived from an EMBL/GenBank/DDBJ whole genome shotgun (WGS) entry which is preliminary data.</text>
</comment>
<reference evidence="8" key="1">
    <citation type="submission" date="2019-05" db="EMBL/GenBank/DDBJ databases">
        <title>The de novo reference genome and transcriptome assemblies of the wild tomato species Solanum chilense.</title>
        <authorList>
            <person name="Stam R."/>
            <person name="Nosenko T."/>
            <person name="Hoerger A.C."/>
            <person name="Stephan W."/>
            <person name="Seidel M.A."/>
            <person name="Kuhn J.M.M."/>
            <person name="Haberer G."/>
            <person name="Tellier A."/>
        </authorList>
    </citation>
    <scope>NUCLEOTIDE SEQUENCE</scope>
    <source>
        <tissue evidence="8">Mature leaves</tissue>
    </source>
</reference>
<evidence type="ECO:0000313" key="8">
    <source>
        <dbReference type="EMBL" id="TMW96271.1"/>
    </source>
</evidence>
<dbReference type="Pfam" id="PF05278">
    <property type="entry name" value="PEARLI-4"/>
    <property type="match status" value="1"/>
</dbReference>
<proteinExistence type="predicted"/>
<keyword evidence="6" id="KW-0539">Nucleus</keyword>
<keyword evidence="2" id="KW-0132">Cell division</keyword>
<dbReference type="SUPFAM" id="SSF48371">
    <property type="entry name" value="ARM repeat"/>
    <property type="match status" value="1"/>
</dbReference>
<dbReference type="GO" id="GO:0006281">
    <property type="term" value="P:DNA repair"/>
    <property type="evidence" value="ECO:0007669"/>
    <property type="project" value="UniProtKB-KW"/>
</dbReference>
<evidence type="ECO:0000256" key="7">
    <source>
        <dbReference type="ARBA" id="ARBA00023306"/>
    </source>
</evidence>